<dbReference type="RefSeq" id="WP_179817991.1">
    <property type="nucleotide sequence ID" value="NZ_JACCCO010000001.1"/>
</dbReference>
<dbReference type="InterPro" id="IPR011944">
    <property type="entry name" value="Steroid_delta5-4_isomerase"/>
</dbReference>
<dbReference type="InterPro" id="IPR032710">
    <property type="entry name" value="NTF2-like_dom_sf"/>
</dbReference>
<dbReference type="Pfam" id="PF13577">
    <property type="entry name" value="SnoaL_4"/>
    <property type="match status" value="1"/>
</dbReference>
<dbReference type="NCBIfam" id="TIGR02246">
    <property type="entry name" value="SgcJ/EcaC family oxidoreductase"/>
    <property type="match status" value="1"/>
</dbReference>
<feature type="domain" description="SnoaL-like" evidence="1">
    <location>
        <begin position="9"/>
        <end position="127"/>
    </location>
</feature>
<dbReference type="CDD" id="cd00531">
    <property type="entry name" value="NTF2_like"/>
    <property type="match status" value="1"/>
</dbReference>
<gene>
    <name evidence="2" type="ORF">HDA43_000361</name>
</gene>
<protein>
    <submittedName>
        <fullName evidence="2">Uncharacterized protein (TIGR02246 family)</fullName>
    </submittedName>
</protein>
<dbReference type="EMBL" id="JACCCO010000001">
    <property type="protein sequence ID" value="NYF38202.1"/>
    <property type="molecule type" value="Genomic_DNA"/>
</dbReference>
<dbReference type="AlphaFoldDB" id="A0A852UMP8"/>
<dbReference type="Proteomes" id="UP000576393">
    <property type="component" value="Unassembled WGS sequence"/>
</dbReference>
<reference evidence="2 3" key="1">
    <citation type="submission" date="2020-07" db="EMBL/GenBank/DDBJ databases">
        <title>Sequencing the genomes of 1000 actinobacteria strains.</title>
        <authorList>
            <person name="Klenk H.-P."/>
        </authorList>
    </citation>
    <scope>NUCLEOTIDE SEQUENCE [LARGE SCALE GENOMIC DNA]</scope>
    <source>
        <strain evidence="2 3">DSM 45763</strain>
    </source>
</reference>
<accession>A0A852UMP8</accession>
<dbReference type="Gene3D" id="3.10.450.50">
    <property type="match status" value="1"/>
</dbReference>
<sequence>MSASPTITDDITAVSEVPRRIIAAWAGNDADAFAEVFTEDATMVLPGVFVSGRDGIRGFMAGAYAGPYRGTRVAGEPISVRFTGPDNAVLVTRGGVLVGDETQPAPERAVHATWVLAKQDGRWLLTAYQNSPANAV</sequence>
<dbReference type="InterPro" id="IPR037401">
    <property type="entry name" value="SnoaL-like"/>
</dbReference>
<evidence type="ECO:0000259" key="1">
    <source>
        <dbReference type="Pfam" id="PF13577"/>
    </source>
</evidence>
<keyword evidence="3" id="KW-1185">Reference proteome</keyword>
<evidence type="ECO:0000313" key="3">
    <source>
        <dbReference type="Proteomes" id="UP000576393"/>
    </source>
</evidence>
<dbReference type="SUPFAM" id="SSF54427">
    <property type="entry name" value="NTF2-like"/>
    <property type="match status" value="1"/>
</dbReference>
<organism evidence="2 3">
    <name type="scientific">Streptosporangium sandarakinum</name>
    <dbReference type="NCBI Taxonomy" id="1260955"/>
    <lineage>
        <taxon>Bacteria</taxon>
        <taxon>Bacillati</taxon>
        <taxon>Actinomycetota</taxon>
        <taxon>Actinomycetes</taxon>
        <taxon>Streptosporangiales</taxon>
        <taxon>Streptosporangiaceae</taxon>
        <taxon>Streptosporangium</taxon>
    </lineage>
</organism>
<evidence type="ECO:0000313" key="2">
    <source>
        <dbReference type="EMBL" id="NYF38202.1"/>
    </source>
</evidence>
<comment type="caution">
    <text evidence="2">The sequence shown here is derived from an EMBL/GenBank/DDBJ whole genome shotgun (WGS) entry which is preliminary data.</text>
</comment>
<name>A0A852UMP8_9ACTN</name>
<proteinExistence type="predicted"/>